<feature type="compositionally biased region" description="Polar residues" evidence="1">
    <location>
        <begin position="223"/>
        <end position="239"/>
    </location>
</feature>
<evidence type="ECO:0000313" key="2">
    <source>
        <dbReference type="EMBL" id="OSD07238.1"/>
    </source>
</evidence>
<feature type="compositionally biased region" description="Low complexity" evidence="1">
    <location>
        <begin position="207"/>
        <end position="221"/>
    </location>
</feature>
<protein>
    <recommendedName>
        <fullName evidence="4">HIT-type domain-containing protein</fullName>
    </recommendedName>
</protein>
<dbReference type="EMBL" id="KZ084088">
    <property type="protein sequence ID" value="OSD07238.1"/>
    <property type="molecule type" value="Genomic_DNA"/>
</dbReference>
<evidence type="ECO:0008006" key="4">
    <source>
        <dbReference type="Google" id="ProtNLM"/>
    </source>
</evidence>
<feature type="region of interest" description="Disordered" evidence="1">
    <location>
        <begin position="100"/>
        <end position="133"/>
    </location>
</feature>
<feature type="compositionally biased region" description="Basic residues" evidence="1">
    <location>
        <begin position="56"/>
        <end position="65"/>
    </location>
</feature>
<dbReference type="STRING" id="1353009.A0A1Y2J1G5"/>
<feature type="compositionally biased region" description="Low complexity" evidence="1">
    <location>
        <begin position="72"/>
        <end position="85"/>
    </location>
</feature>
<proteinExistence type="predicted"/>
<organism evidence="2 3">
    <name type="scientific">Trametes coccinea (strain BRFM310)</name>
    <name type="common">Pycnoporus coccineus</name>
    <dbReference type="NCBI Taxonomy" id="1353009"/>
    <lineage>
        <taxon>Eukaryota</taxon>
        <taxon>Fungi</taxon>
        <taxon>Dikarya</taxon>
        <taxon>Basidiomycota</taxon>
        <taxon>Agaricomycotina</taxon>
        <taxon>Agaricomycetes</taxon>
        <taxon>Polyporales</taxon>
        <taxon>Polyporaceae</taxon>
        <taxon>Trametes</taxon>
    </lineage>
</organism>
<evidence type="ECO:0000313" key="3">
    <source>
        <dbReference type="Proteomes" id="UP000193067"/>
    </source>
</evidence>
<dbReference type="Proteomes" id="UP000193067">
    <property type="component" value="Unassembled WGS sequence"/>
</dbReference>
<keyword evidence="3" id="KW-1185">Reference proteome</keyword>
<reference evidence="2 3" key="1">
    <citation type="journal article" date="2015" name="Biotechnol. Biofuels">
        <title>Enhanced degradation of softwood versus hardwood by the white-rot fungus Pycnoporus coccineus.</title>
        <authorList>
            <person name="Couturier M."/>
            <person name="Navarro D."/>
            <person name="Chevret D."/>
            <person name="Henrissat B."/>
            <person name="Piumi F."/>
            <person name="Ruiz-Duenas F.J."/>
            <person name="Martinez A.T."/>
            <person name="Grigoriev I.V."/>
            <person name="Riley R."/>
            <person name="Lipzen A."/>
            <person name="Berrin J.G."/>
            <person name="Master E.R."/>
            <person name="Rosso M.N."/>
        </authorList>
    </citation>
    <scope>NUCLEOTIDE SEQUENCE [LARGE SCALE GENOMIC DNA]</scope>
    <source>
        <strain evidence="2 3">BRFM310</strain>
    </source>
</reference>
<accession>A0A1Y2J1G5</accession>
<feature type="region of interest" description="Disordered" evidence="1">
    <location>
        <begin position="1"/>
        <end position="24"/>
    </location>
</feature>
<dbReference type="AlphaFoldDB" id="A0A1Y2J1G5"/>
<feature type="region of interest" description="Disordered" evidence="1">
    <location>
        <begin position="47"/>
        <end position="88"/>
    </location>
</feature>
<feature type="compositionally biased region" description="Polar residues" evidence="1">
    <location>
        <begin position="108"/>
        <end position="121"/>
    </location>
</feature>
<feature type="compositionally biased region" description="Low complexity" evidence="1">
    <location>
        <begin position="183"/>
        <end position="198"/>
    </location>
</feature>
<sequence>MASTTVMHLPRPSPKRASHTWPGTATVRSHFEDFLREIGADVESTHLCCRGTSPHPHGHSRHASTRSKETKAPSSSKAYDKASASPLGAARRPNIAVQTRPVHKRGRTMSSPRVSEITSPTLPIPPKSPALSSIDLENHDATATYTYFSSARNALLAFVGGTPVEERPSRAPTRTFFHDRVSASRSPDSSSTSSPPRSAMEHRSRTRSSARSISPAPSIDSLDTASSSEAPATPKTQSILAHELLPTLDDLERSSRFRVDSKCMHCHRTGSNFPSCAKCGERWCSRQCRLQGQRGAAHACHGRMATA</sequence>
<gene>
    <name evidence="2" type="ORF">PYCCODRAFT_1422034</name>
</gene>
<dbReference type="OrthoDB" id="2526979at2759"/>
<feature type="region of interest" description="Disordered" evidence="1">
    <location>
        <begin position="164"/>
        <end position="241"/>
    </location>
</feature>
<name>A0A1Y2J1G5_TRAC3</name>
<evidence type="ECO:0000256" key="1">
    <source>
        <dbReference type="SAM" id="MobiDB-lite"/>
    </source>
</evidence>